<dbReference type="InterPro" id="IPR002401">
    <property type="entry name" value="Cyt_P450_E_grp-I"/>
</dbReference>
<keyword evidence="4 8" id="KW-0479">Metal-binding</keyword>
<dbReference type="GO" id="GO:0020037">
    <property type="term" value="F:heme binding"/>
    <property type="evidence" value="ECO:0007669"/>
    <property type="project" value="InterPro"/>
</dbReference>
<dbReference type="GO" id="GO:0016705">
    <property type="term" value="F:oxidoreductase activity, acting on paired donors, with incorporation or reduction of molecular oxygen"/>
    <property type="evidence" value="ECO:0007669"/>
    <property type="project" value="InterPro"/>
</dbReference>
<comment type="cofactor">
    <cofactor evidence="1 8">
        <name>heme</name>
        <dbReference type="ChEBI" id="CHEBI:30413"/>
    </cofactor>
</comment>
<proteinExistence type="inferred from homology"/>
<dbReference type="InterPro" id="IPR017972">
    <property type="entry name" value="Cyt_P450_CS"/>
</dbReference>
<reference evidence="10" key="1">
    <citation type="journal article" date="2018" name="DNA Res.">
        <title>Multiple hybrid de novo genome assembly of finger millet, an orphan allotetraploid crop.</title>
        <authorList>
            <person name="Hatakeyama M."/>
            <person name="Aluri S."/>
            <person name="Balachadran M.T."/>
            <person name="Sivarajan S.R."/>
            <person name="Patrignani A."/>
            <person name="Gruter S."/>
            <person name="Poveda L."/>
            <person name="Shimizu-Inatsugi R."/>
            <person name="Baeten J."/>
            <person name="Francoijs K.J."/>
            <person name="Nataraja K.N."/>
            <person name="Reddy Y.A.N."/>
            <person name="Phadnis S."/>
            <person name="Ravikumar R.L."/>
            <person name="Schlapbach R."/>
            <person name="Sreeman S.M."/>
            <person name="Shimizu K.K."/>
        </authorList>
    </citation>
    <scope>NUCLEOTIDE SEQUENCE</scope>
</reference>
<dbReference type="Gene3D" id="1.10.630.10">
    <property type="entry name" value="Cytochrome P450"/>
    <property type="match status" value="1"/>
</dbReference>
<dbReference type="SUPFAM" id="SSF48264">
    <property type="entry name" value="Cytochrome P450"/>
    <property type="match status" value="1"/>
</dbReference>
<protein>
    <submittedName>
        <fullName evidence="10">Uncharacterized protein</fullName>
    </submittedName>
</protein>
<comment type="caution">
    <text evidence="10">The sequence shown here is derived from an EMBL/GenBank/DDBJ whole genome shotgun (WGS) entry which is preliminary data.</text>
</comment>
<comment type="similarity">
    <text evidence="2 9">Belongs to the cytochrome P450 family.</text>
</comment>
<dbReference type="GO" id="GO:0004497">
    <property type="term" value="F:monooxygenase activity"/>
    <property type="evidence" value="ECO:0007669"/>
    <property type="project" value="UniProtKB-KW"/>
</dbReference>
<dbReference type="GO" id="GO:0005506">
    <property type="term" value="F:iron ion binding"/>
    <property type="evidence" value="ECO:0007669"/>
    <property type="project" value="InterPro"/>
</dbReference>
<keyword evidence="6 8" id="KW-0408">Iron</keyword>
<dbReference type="PRINTS" id="PR00463">
    <property type="entry name" value="EP450I"/>
</dbReference>
<dbReference type="Proteomes" id="UP001054889">
    <property type="component" value="Unassembled WGS sequence"/>
</dbReference>
<dbReference type="AlphaFoldDB" id="A0AAV5DPZ1"/>
<dbReference type="Pfam" id="PF00067">
    <property type="entry name" value="p450"/>
    <property type="match status" value="1"/>
</dbReference>
<dbReference type="InterPro" id="IPR052306">
    <property type="entry name" value="CYP450_71D"/>
</dbReference>
<name>A0AAV5DPZ1_ELECO</name>
<evidence type="ECO:0000256" key="1">
    <source>
        <dbReference type="ARBA" id="ARBA00001971"/>
    </source>
</evidence>
<dbReference type="EMBL" id="BQKI01000029">
    <property type="protein sequence ID" value="GJN13003.1"/>
    <property type="molecule type" value="Genomic_DNA"/>
</dbReference>
<reference evidence="10" key="2">
    <citation type="submission" date="2021-12" db="EMBL/GenBank/DDBJ databases">
        <title>Resequencing data analysis of finger millet.</title>
        <authorList>
            <person name="Hatakeyama M."/>
            <person name="Aluri S."/>
            <person name="Balachadran M.T."/>
            <person name="Sivarajan S.R."/>
            <person name="Poveda L."/>
            <person name="Shimizu-Inatsugi R."/>
            <person name="Schlapbach R."/>
            <person name="Sreeman S.M."/>
            <person name="Shimizu K.K."/>
        </authorList>
    </citation>
    <scope>NUCLEOTIDE SEQUENCE</scope>
</reference>
<dbReference type="InterPro" id="IPR001128">
    <property type="entry name" value="Cyt_P450"/>
</dbReference>
<keyword evidence="7 9" id="KW-0503">Monooxygenase</keyword>
<dbReference type="PANTHER" id="PTHR47953:SF1">
    <property type="entry name" value="CYTOCHROME P450 71A9"/>
    <property type="match status" value="1"/>
</dbReference>
<sequence length="189" mass="21840">MSELMRNTRVMKKAQAEVRGFVRNKLKVDEEDVTNLKYLKMVIKENFRLHPPETLLIPRETMQSCVISGYNVSPGTRVFVNVWAIGRDPSVWDSPEEFYPERFEDRHIDFRGSNFELLPFGSGRRACPAVAMGLANVELALANLLYWFDWDFPEGMREEVMDMEETGQLVFRKKVPLCLVPTKHVIGGQ</sequence>
<dbReference type="PRINTS" id="PR00385">
    <property type="entry name" value="P450"/>
</dbReference>
<organism evidence="10 11">
    <name type="scientific">Eleusine coracana subsp. coracana</name>
    <dbReference type="NCBI Taxonomy" id="191504"/>
    <lineage>
        <taxon>Eukaryota</taxon>
        <taxon>Viridiplantae</taxon>
        <taxon>Streptophyta</taxon>
        <taxon>Embryophyta</taxon>
        <taxon>Tracheophyta</taxon>
        <taxon>Spermatophyta</taxon>
        <taxon>Magnoliopsida</taxon>
        <taxon>Liliopsida</taxon>
        <taxon>Poales</taxon>
        <taxon>Poaceae</taxon>
        <taxon>PACMAD clade</taxon>
        <taxon>Chloridoideae</taxon>
        <taxon>Cynodonteae</taxon>
        <taxon>Eleusininae</taxon>
        <taxon>Eleusine</taxon>
    </lineage>
</organism>
<keyword evidence="11" id="KW-1185">Reference proteome</keyword>
<evidence type="ECO:0000256" key="9">
    <source>
        <dbReference type="RuleBase" id="RU000461"/>
    </source>
</evidence>
<dbReference type="InterPro" id="IPR036396">
    <property type="entry name" value="Cyt_P450_sf"/>
</dbReference>
<evidence type="ECO:0000256" key="7">
    <source>
        <dbReference type="ARBA" id="ARBA00023033"/>
    </source>
</evidence>
<evidence type="ECO:0000256" key="8">
    <source>
        <dbReference type="PIRSR" id="PIRSR602401-1"/>
    </source>
</evidence>
<dbReference type="PANTHER" id="PTHR47953">
    <property type="entry name" value="OS08G0105600 PROTEIN"/>
    <property type="match status" value="1"/>
</dbReference>
<evidence type="ECO:0000313" key="11">
    <source>
        <dbReference type="Proteomes" id="UP001054889"/>
    </source>
</evidence>
<accession>A0AAV5DPZ1</accession>
<evidence type="ECO:0000256" key="3">
    <source>
        <dbReference type="ARBA" id="ARBA00022617"/>
    </source>
</evidence>
<feature type="binding site" description="axial binding residue" evidence="8">
    <location>
        <position position="127"/>
    </location>
    <ligand>
        <name>heme</name>
        <dbReference type="ChEBI" id="CHEBI:30413"/>
    </ligand>
    <ligandPart>
        <name>Fe</name>
        <dbReference type="ChEBI" id="CHEBI:18248"/>
    </ligandPart>
</feature>
<keyword evidence="5 9" id="KW-0560">Oxidoreductase</keyword>
<evidence type="ECO:0000256" key="4">
    <source>
        <dbReference type="ARBA" id="ARBA00022723"/>
    </source>
</evidence>
<dbReference type="FunFam" id="1.10.630.10:FF:000126">
    <property type="entry name" value="Predicted protein"/>
    <property type="match status" value="1"/>
</dbReference>
<gene>
    <name evidence="10" type="primary">ga31336</name>
    <name evidence="10" type="ORF">PR202_ga31336</name>
</gene>
<dbReference type="PROSITE" id="PS00086">
    <property type="entry name" value="CYTOCHROME_P450"/>
    <property type="match status" value="1"/>
</dbReference>
<evidence type="ECO:0000256" key="2">
    <source>
        <dbReference type="ARBA" id="ARBA00010617"/>
    </source>
</evidence>
<keyword evidence="3 8" id="KW-0349">Heme</keyword>
<evidence type="ECO:0000313" key="10">
    <source>
        <dbReference type="EMBL" id="GJN13003.1"/>
    </source>
</evidence>
<evidence type="ECO:0000256" key="5">
    <source>
        <dbReference type="ARBA" id="ARBA00023002"/>
    </source>
</evidence>
<evidence type="ECO:0000256" key="6">
    <source>
        <dbReference type="ARBA" id="ARBA00023004"/>
    </source>
</evidence>